<sequence>TNRMVCQYMLEHYQVCAERYTRLTADDCARLRALAAWERRVRGAWGEVRAWEVSAAGTEAARVGGEIRVACRVALGSLAPEDVAVQVYHGRLDEHGRIGAAQAVDLAGEGEAGAGVFRYAGRLPCERSGRMGFAVRVLPRHEDQLHPHELRLMRWAE</sequence>
<dbReference type="EMBL" id="VGIY01000604">
    <property type="protein sequence ID" value="MBM3319031.1"/>
    <property type="molecule type" value="Genomic_DNA"/>
</dbReference>
<name>A0A937XEL2_UNCEI</name>
<proteinExistence type="predicted"/>
<comment type="caution">
    <text evidence="1">The sequence shown here is derived from an EMBL/GenBank/DDBJ whole genome shotgun (WGS) entry which is preliminary data.</text>
</comment>
<evidence type="ECO:0000313" key="1">
    <source>
        <dbReference type="EMBL" id="MBM3319031.1"/>
    </source>
</evidence>
<accession>A0A937XEL2</accession>
<evidence type="ECO:0000313" key="2">
    <source>
        <dbReference type="Proteomes" id="UP000748308"/>
    </source>
</evidence>
<dbReference type="AlphaFoldDB" id="A0A937XEL2"/>
<feature type="non-terminal residue" evidence="1">
    <location>
        <position position="1"/>
    </location>
</feature>
<gene>
    <name evidence="1" type="ORF">FJY75_14385</name>
</gene>
<organism evidence="1 2">
    <name type="scientific">Eiseniibacteriota bacterium</name>
    <dbReference type="NCBI Taxonomy" id="2212470"/>
    <lineage>
        <taxon>Bacteria</taxon>
        <taxon>Candidatus Eiseniibacteriota</taxon>
    </lineage>
</organism>
<reference evidence="1" key="1">
    <citation type="submission" date="2019-03" db="EMBL/GenBank/DDBJ databases">
        <title>Lake Tanganyika Metagenome-Assembled Genomes (MAGs).</title>
        <authorList>
            <person name="Tran P."/>
        </authorList>
    </citation>
    <scope>NUCLEOTIDE SEQUENCE</scope>
    <source>
        <strain evidence="1">M_DeepCast_400m_m2_100</strain>
    </source>
</reference>
<protein>
    <submittedName>
        <fullName evidence="1">Alpha-glucan phosphorylase</fullName>
    </submittedName>
</protein>
<dbReference type="Proteomes" id="UP000748308">
    <property type="component" value="Unassembled WGS sequence"/>
</dbReference>